<evidence type="ECO:0000259" key="23">
    <source>
        <dbReference type="Pfam" id="PF02875"/>
    </source>
</evidence>
<comment type="catalytic activity">
    <reaction evidence="20">
        <text>(6R)-5,10-methylenetetrahydrofolyl-(gamma-L-Glu)(n) + L-glutamate + ATP = (6R)-5,10-methylenetetrahydrofolyl-(gamma-L-Glu)(n+1) + ADP + phosphate + H(+)</text>
        <dbReference type="Rhea" id="RHEA:51912"/>
        <dbReference type="Rhea" id="RHEA-COMP:13257"/>
        <dbReference type="Rhea" id="RHEA-COMP:13258"/>
        <dbReference type="ChEBI" id="CHEBI:15378"/>
        <dbReference type="ChEBI" id="CHEBI:29985"/>
        <dbReference type="ChEBI" id="CHEBI:30616"/>
        <dbReference type="ChEBI" id="CHEBI:43474"/>
        <dbReference type="ChEBI" id="CHEBI:136572"/>
        <dbReference type="ChEBI" id="CHEBI:456216"/>
        <dbReference type="EC" id="6.3.2.17"/>
    </reaction>
</comment>
<accession>A0A1B1SCX4</accession>
<comment type="pathway">
    <text evidence="3">Cofactor biosynthesis; tetrahydrofolate biosynthesis; 7,8-dihydrofolate from 2-amino-4-hydroxy-6-hydroxymethyl-7,8-dihydropteridine diphosphate and 4-aminobenzoate: step 2/2.</text>
</comment>
<dbReference type="Gene3D" id="3.90.190.20">
    <property type="entry name" value="Mur ligase, C-terminal domain"/>
    <property type="match status" value="1"/>
</dbReference>
<comment type="catalytic activity">
    <reaction evidence="21">
        <text>7,8-dihydropteroate + L-glutamate + ATP = 7,8-dihydrofolate + ADP + phosphate + H(+)</text>
        <dbReference type="Rhea" id="RHEA:23584"/>
        <dbReference type="ChEBI" id="CHEBI:15378"/>
        <dbReference type="ChEBI" id="CHEBI:17839"/>
        <dbReference type="ChEBI" id="CHEBI:29985"/>
        <dbReference type="ChEBI" id="CHEBI:30616"/>
        <dbReference type="ChEBI" id="CHEBI:43474"/>
        <dbReference type="ChEBI" id="CHEBI:57451"/>
        <dbReference type="ChEBI" id="CHEBI:456216"/>
        <dbReference type="EC" id="6.3.2.12"/>
    </reaction>
</comment>
<organism evidence="25 26">
    <name type="scientific">Muribaculum intestinale</name>
    <dbReference type="NCBI Taxonomy" id="1796646"/>
    <lineage>
        <taxon>Bacteria</taxon>
        <taxon>Pseudomonadati</taxon>
        <taxon>Bacteroidota</taxon>
        <taxon>Bacteroidia</taxon>
        <taxon>Bacteroidales</taxon>
        <taxon>Muribaculaceae</taxon>
        <taxon>Muribaculum</taxon>
    </lineage>
</organism>
<evidence type="ECO:0000256" key="7">
    <source>
        <dbReference type="ARBA" id="ARBA00013025"/>
    </source>
</evidence>
<evidence type="ECO:0000256" key="15">
    <source>
        <dbReference type="ARBA" id="ARBA00030048"/>
    </source>
</evidence>
<evidence type="ECO:0000256" key="2">
    <source>
        <dbReference type="ARBA" id="ARBA00002714"/>
    </source>
</evidence>
<dbReference type="InterPro" id="IPR036565">
    <property type="entry name" value="Mur-like_cat_sf"/>
</dbReference>
<protein>
    <recommendedName>
        <fullName evidence="8">Dihydrofolate synthase/folylpolyglutamate synthase</fullName>
        <ecNumber evidence="6">6.3.2.12</ecNumber>
        <ecNumber evidence="7">6.3.2.17</ecNumber>
    </recommendedName>
    <alternativeName>
        <fullName evidence="17">Folylpoly-gamma-glutamate synthetase-dihydrofolate synthetase</fullName>
    </alternativeName>
    <alternativeName>
        <fullName evidence="15">Folylpolyglutamate synthetase</fullName>
    </alternativeName>
    <alternativeName>
        <fullName evidence="16">Tetrahydrofolylpolyglutamate synthase</fullName>
    </alternativeName>
</protein>
<evidence type="ECO:0000313" key="25">
    <source>
        <dbReference type="EMBL" id="ANU64672.1"/>
    </source>
</evidence>
<dbReference type="Proteomes" id="UP000186351">
    <property type="component" value="Chromosome"/>
</dbReference>
<dbReference type="PIRSF" id="PIRSF001563">
    <property type="entry name" value="Folylpolyglu_synth"/>
    <property type="match status" value="1"/>
</dbReference>
<evidence type="ECO:0000256" key="17">
    <source>
        <dbReference type="ARBA" id="ARBA00032510"/>
    </source>
</evidence>
<evidence type="ECO:0000256" key="18">
    <source>
        <dbReference type="ARBA" id="ARBA00047493"/>
    </source>
</evidence>
<dbReference type="EMBL" id="CP015402">
    <property type="protein sequence ID" value="ANU64672.1"/>
    <property type="molecule type" value="Genomic_DNA"/>
</dbReference>
<dbReference type="NCBIfam" id="TIGR01499">
    <property type="entry name" value="folC"/>
    <property type="match status" value="1"/>
</dbReference>
<keyword evidence="13" id="KW-0460">Magnesium</keyword>
<dbReference type="InterPro" id="IPR001645">
    <property type="entry name" value="Folylpolyglutamate_synth"/>
</dbReference>
<evidence type="ECO:0000256" key="4">
    <source>
        <dbReference type="ARBA" id="ARBA00005150"/>
    </source>
</evidence>
<evidence type="ECO:0000256" key="19">
    <source>
        <dbReference type="ARBA" id="ARBA00047808"/>
    </source>
</evidence>
<dbReference type="EC" id="6.3.2.12" evidence="6"/>
<dbReference type="GO" id="GO:0005737">
    <property type="term" value="C:cytoplasm"/>
    <property type="evidence" value="ECO:0007669"/>
    <property type="project" value="TreeGrafter"/>
</dbReference>
<evidence type="ECO:0000256" key="3">
    <source>
        <dbReference type="ARBA" id="ARBA00004799"/>
    </source>
</evidence>
<evidence type="ECO:0000256" key="20">
    <source>
        <dbReference type="ARBA" id="ARBA00049035"/>
    </source>
</evidence>
<dbReference type="InterPro" id="IPR036615">
    <property type="entry name" value="Mur_ligase_C_dom_sf"/>
</dbReference>
<evidence type="ECO:0000256" key="21">
    <source>
        <dbReference type="ARBA" id="ARBA00049161"/>
    </source>
</evidence>
<feature type="domain" description="Mur ligase C-terminal" evidence="23">
    <location>
        <begin position="301"/>
        <end position="418"/>
    </location>
</feature>
<dbReference type="RefSeq" id="WP_068961949.1">
    <property type="nucleotide sequence ID" value="NZ_CAJTAP010000010.1"/>
</dbReference>
<dbReference type="SUPFAM" id="SSF53244">
    <property type="entry name" value="MurD-like peptide ligases, peptide-binding domain"/>
    <property type="match status" value="1"/>
</dbReference>
<dbReference type="GO" id="GO:0046656">
    <property type="term" value="P:folic acid biosynthetic process"/>
    <property type="evidence" value="ECO:0007669"/>
    <property type="project" value="UniProtKB-KW"/>
</dbReference>
<keyword evidence="11 22" id="KW-0547">Nucleotide-binding</keyword>
<proteinExistence type="inferred from homology"/>
<dbReference type="GO" id="GO:0046872">
    <property type="term" value="F:metal ion binding"/>
    <property type="evidence" value="ECO:0007669"/>
    <property type="project" value="UniProtKB-KW"/>
</dbReference>
<evidence type="ECO:0000256" key="1">
    <source>
        <dbReference type="ARBA" id="ARBA00001946"/>
    </source>
</evidence>
<gene>
    <name evidence="25" type="ORF">A4V02_00790</name>
</gene>
<dbReference type="EC" id="6.3.2.17" evidence="7"/>
<dbReference type="OrthoDB" id="9809356at2"/>
<evidence type="ECO:0000256" key="12">
    <source>
        <dbReference type="ARBA" id="ARBA00022840"/>
    </source>
</evidence>
<dbReference type="AlphaFoldDB" id="A0A1B1SCX4"/>
<evidence type="ECO:0000256" key="13">
    <source>
        <dbReference type="ARBA" id="ARBA00022842"/>
    </source>
</evidence>
<comment type="catalytic activity">
    <reaction evidence="19">
        <text>10-formyltetrahydrofolyl-(gamma-L-Glu)(n) + L-glutamate + ATP = 10-formyltetrahydrofolyl-(gamma-L-Glu)(n+1) + ADP + phosphate + H(+)</text>
        <dbReference type="Rhea" id="RHEA:51904"/>
        <dbReference type="Rhea" id="RHEA-COMP:13088"/>
        <dbReference type="Rhea" id="RHEA-COMP:14300"/>
        <dbReference type="ChEBI" id="CHEBI:15378"/>
        <dbReference type="ChEBI" id="CHEBI:29985"/>
        <dbReference type="ChEBI" id="CHEBI:30616"/>
        <dbReference type="ChEBI" id="CHEBI:43474"/>
        <dbReference type="ChEBI" id="CHEBI:134413"/>
        <dbReference type="ChEBI" id="CHEBI:456216"/>
        <dbReference type="EC" id="6.3.2.17"/>
    </reaction>
</comment>
<evidence type="ECO:0000256" key="6">
    <source>
        <dbReference type="ARBA" id="ARBA00013023"/>
    </source>
</evidence>
<dbReference type="Pfam" id="PF08245">
    <property type="entry name" value="Mur_ligase_M"/>
    <property type="match status" value="1"/>
</dbReference>
<accession>A0A1Z2XKS9</accession>
<sequence length="431" mass="46470">MTYEQALDFLYTQLPMYQRQGAPAYKPGLDTSRRLAGAFGNPHRQFRSIHVGGTNGKGSTAHTLAAILQAAGYRTGLYTSPHLVDFRERIRVDGKMISREGVADFVERYQALPAEVRELHPSFFELTMVMAFDYMARCGVDVAVVEVGMGGRLDSTNIISPDLCVITNISLDHTQFLGSTLPEIAGEKAGIIKPGVPVVVGEAEGDVRRVFADKAAAEGAPITFACESPDYISARPEEDCIVYEGTPYGTLRGQLTGDCQPRNAATILAATGRLIEAGYHIGAQDVARGMAHVCDDTGLAGRWMVVGRRPTVVCDTGHNAGGWQYLAPRLASLPGVKHMVLGFVSDKDVSHILEMMPRGDVRYYFTRASIDRAMDSVRLLEIARGVGLDGTSYPTVKDAVAAAMAQAKEDDTVFVGGSTFVVADFLAAFHG</sequence>
<dbReference type="STRING" id="1796646.A4V02_00790"/>
<evidence type="ECO:0000256" key="8">
    <source>
        <dbReference type="ARBA" id="ARBA00019357"/>
    </source>
</evidence>
<name>A0A1B1SCX4_9BACT</name>
<dbReference type="GO" id="GO:0008841">
    <property type="term" value="F:dihydrofolate synthase activity"/>
    <property type="evidence" value="ECO:0007669"/>
    <property type="project" value="UniProtKB-EC"/>
</dbReference>
<evidence type="ECO:0000256" key="11">
    <source>
        <dbReference type="ARBA" id="ARBA00022741"/>
    </source>
</evidence>
<dbReference type="InterPro" id="IPR013221">
    <property type="entry name" value="Mur_ligase_cen"/>
</dbReference>
<comment type="pathway">
    <text evidence="4">Cofactor biosynthesis; tetrahydrofolylpolyglutamate biosynthesis.</text>
</comment>
<evidence type="ECO:0000259" key="24">
    <source>
        <dbReference type="Pfam" id="PF08245"/>
    </source>
</evidence>
<dbReference type="InterPro" id="IPR018109">
    <property type="entry name" value="Folylpolyglutamate_synth_CS"/>
</dbReference>
<dbReference type="SUPFAM" id="SSF53623">
    <property type="entry name" value="MurD-like peptide ligases, catalytic domain"/>
    <property type="match status" value="1"/>
</dbReference>
<dbReference type="Pfam" id="PF02875">
    <property type="entry name" value="Mur_ligase_C"/>
    <property type="match status" value="1"/>
</dbReference>
<evidence type="ECO:0000256" key="14">
    <source>
        <dbReference type="ARBA" id="ARBA00022909"/>
    </source>
</evidence>
<keyword evidence="9 22" id="KW-0436">Ligase</keyword>
<dbReference type="GO" id="GO:0005524">
    <property type="term" value="F:ATP binding"/>
    <property type="evidence" value="ECO:0007669"/>
    <property type="project" value="UniProtKB-KW"/>
</dbReference>
<feature type="domain" description="Mur ligase central" evidence="24">
    <location>
        <begin position="51"/>
        <end position="218"/>
    </location>
</feature>
<comment type="similarity">
    <text evidence="5 22">Belongs to the folylpolyglutamate synthase family.</text>
</comment>
<comment type="cofactor">
    <cofactor evidence="1">
        <name>Mg(2+)</name>
        <dbReference type="ChEBI" id="CHEBI:18420"/>
    </cofactor>
</comment>
<dbReference type="KEGG" id="pary:A4V02_00790"/>
<dbReference type="GeneID" id="65535373"/>
<dbReference type="PROSITE" id="PS01012">
    <property type="entry name" value="FOLYLPOLYGLU_SYNT_2"/>
    <property type="match status" value="1"/>
</dbReference>
<dbReference type="FunFam" id="3.40.1190.10:FF:000011">
    <property type="entry name" value="Folylpolyglutamate synthase/dihydrofolate synthase"/>
    <property type="match status" value="1"/>
</dbReference>
<evidence type="ECO:0000256" key="16">
    <source>
        <dbReference type="ARBA" id="ARBA00030592"/>
    </source>
</evidence>
<evidence type="ECO:0000256" key="10">
    <source>
        <dbReference type="ARBA" id="ARBA00022723"/>
    </source>
</evidence>
<comment type="catalytic activity">
    <reaction evidence="18">
        <text>(6S)-5,6,7,8-tetrahydrofolyl-(gamma-L-Glu)(n) + L-glutamate + ATP = (6S)-5,6,7,8-tetrahydrofolyl-(gamma-L-Glu)(n+1) + ADP + phosphate + H(+)</text>
        <dbReference type="Rhea" id="RHEA:10580"/>
        <dbReference type="Rhea" id="RHEA-COMP:14738"/>
        <dbReference type="Rhea" id="RHEA-COMP:14740"/>
        <dbReference type="ChEBI" id="CHEBI:15378"/>
        <dbReference type="ChEBI" id="CHEBI:29985"/>
        <dbReference type="ChEBI" id="CHEBI:30616"/>
        <dbReference type="ChEBI" id="CHEBI:43474"/>
        <dbReference type="ChEBI" id="CHEBI:141005"/>
        <dbReference type="ChEBI" id="CHEBI:456216"/>
        <dbReference type="EC" id="6.3.2.17"/>
    </reaction>
</comment>
<keyword evidence="10" id="KW-0479">Metal-binding</keyword>
<dbReference type="PANTHER" id="PTHR11136">
    <property type="entry name" value="FOLYLPOLYGLUTAMATE SYNTHASE-RELATED"/>
    <property type="match status" value="1"/>
</dbReference>
<dbReference type="InterPro" id="IPR004101">
    <property type="entry name" value="Mur_ligase_C"/>
</dbReference>
<evidence type="ECO:0000256" key="22">
    <source>
        <dbReference type="PIRNR" id="PIRNR001563"/>
    </source>
</evidence>
<keyword evidence="26" id="KW-1185">Reference proteome</keyword>
<reference evidence="26" key="1">
    <citation type="submission" date="2016-04" db="EMBL/GenBank/DDBJ databases">
        <title>Complete Genome Sequences of Twelve Strains of a Stable Defined Moderately Diverse Mouse Microbiota 2 (sDMDMm2).</title>
        <authorList>
            <person name="Uchimura Y."/>
            <person name="Wyss M."/>
            <person name="Brugiroux S."/>
            <person name="Limenitakis J.P."/>
            <person name="Stecher B."/>
            <person name="McCoy K.D."/>
            <person name="Macpherson A.J."/>
        </authorList>
    </citation>
    <scope>NUCLEOTIDE SEQUENCE [LARGE SCALE GENOMIC DNA]</scope>
    <source>
        <strain evidence="26">YL27</strain>
    </source>
</reference>
<evidence type="ECO:0000256" key="5">
    <source>
        <dbReference type="ARBA" id="ARBA00008276"/>
    </source>
</evidence>
<evidence type="ECO:0000256" key="9">
    <source>
        <dbReference type="ARBA" id="ARBA00022598"/>
    </source>
</evidence>
<dbReference type="GO" id="GO:0004326">
    <property type="term" value="F:tetrahydrofolylpolyglutamate synthase activity"/>
    <property type="evidence" value="ECO:0007669"/>
    <property type="project" value="UniProtKB-EC"/>
</dbReference>
<keyword evidence="12 22" id="KW-0067">ATP-binding</keyword>
<evidence type="ECO:0000313" key="26">
    <source>
        <dbReference type="Proteomes" id="UP000186351"/>
    </source>
</evidence>
<comment type="function">
    <text evidence="2">Functions in two distinct reactions of the de novo folate biosynthetic pathway. Catalyzes the addition of a glutamate residue to dihydropteroate (7,8-dihydropteroate or H2Pte) to form dihydrofolate (7,8-dihydrofolate monoglutamate or H2Pte-Glu). Also catalyzes successive additions of L-glutamate to tetrahydrofolate or 10-formyltetrahydrofolate or 5,10-methylenetetrahydrofolate, leading to folylpolyglutamate derivatives.</text>
</comment>
<dbReference type="PANTHER" id="PTHR11136:SF0">
    <property type="entry name" value="DIHYDROFOLATE SYNTHETASE-RELATED"/>
    <property type="match status" value="1"/>
</dbReference>
<dbReference type="Gene3D" id="3.40.1190.10">
    <property type="entry name" value="Mur-like, catalytic domain"/>
    <property type="match status" value="1"/>
</dbReference>
<keyword evidence="14" id="KW-0289">Folate biosynthesis</keyword>